<dbReference type="OrthoDB" id="8592994at2"/>
<dbReference type="Proteomes" id="UP000035963">
    <property type="component" value="Unassembled WGS sequence"/>
</dbReference>
<dbReference type="EMBL" id="AEJF01000075">
    <property type="protein sequence ID" value="KLU26135.1"/>
    <property type="molecule type" value="Genomic_DNA"/>
</dbReference>
<comment type="caution">
    <text evidence="2">The sequence shown here is derived from an EMBL/GenBank/DDBJ whole genome shotgun (WGS) entry which is preliminary data.</text>
</comment>
<evidence type="ECO:0000313" key="2">
    <source>
        <dbReference type="EMBL" id="KLU26135.1"/>
    </source>
</evidence>
<feature type="domain" description="DUF6697" evidence="1">
    <location>
        <begin position="8"/>
        <end position="100"/>
    </location>
</feature>
<dbReference type="RefSeq" id="WP_047846480.1">
    <property type="nucleotide sequence ID" value="NZ_AEJF01000075.1"/>
</dbReference>
<dbReference type="InterPro" id="IPR046520">
    <property type="entry name" value="DUF6697"/>
</dbReference>
<name>A0A0J1D041_9BURK</name>
<sequence>MFELGKEYSREYIHAVCGGNKQAFLPASKGKIVAACLRPDLNPQAPDVIICNSSSSARAAGRTLARQGGSIPVFIEQATDRLRYAGDYAVAESLTAPLDCEPYARNTGFTIRQISRVIKLKRC</sequence>
<keyword evidence="3" id="KW-1185">Reference proteome</keyword>
<dbReference type="PATRIC" id="fig|908627.4.peg.2210"/>
<evidence type="ECO:0000313" key="3">
    <source>
        <dbReference type="Proteomes" id="UP000035963"/>
    </source>
</evidence>
<organism evidence="2 3">
    <name type="scientific">Caballeronia mineralivorans PML1(12)</name>
    <dbReference type="NCBI Taxonomy" id="908627"/>
    <lineage>
        <taxon>Bacteria</taxon>
        <taxon>Pseudomonadati</taxon>
        <taxon>Pseudomonadota</taxon>
        <taxon>Betaproteobacteria</taxon>
        <taxon>Burkholderiales</taxon>
        <taxon>Burkholderiaceae</taxon>
        <taxon>Caballeronia</taxon>
    </lineage>
</organism>
<evidence type="ECO:0000259" key="1">
    <source>
        <dbReference type="Pfam" id="PF20411"/>
    </source>
</evidence>
<protein>
    <recommendedName>
        <fullName evidence="1">DUF6697 domain-containing protein</fullName>
    </recommendedName>
</protein>
<reference evidence="2 3" key="1">
    <citation type="journal article" date="2015" name="Genome Announc.">
        <title>Draft Genome Sequence of Burkholderia sp. Strain PML1(12), an Ectomycorrhizosphere-Inhabiting Bacterium with Effective Mineral-Weathering Ability.</title>
        <authorList>
            <person name="Uroz S."/>
            <person name="Oger P."/>
        </authorList>
    </citation>
    <scope>NUCLEOTIDE SEQUENCE [LARGE SCALE GENOMIC DNA]</scope>
    <source>
        <strain evidence="3">PML1(12)</strain>
    </source>
</reference>
<gene>
    <name evidence="2" type="ORF">EOS_10015</name>
</gene>
<dbReference type="AlphaFoldDB" id="A0A0J1D041"/>
<proteinExistence type="predicted"/>
<dbReference type="Pfam" id="PF20411">
    <property type="entry name" value="DUF6697"/>
    <property type="match status" value="1"/>
</dbReference>
<accession>A0A0J1D041</accession>